<comment type="caution">
    <text evidence="2">The sequence shown here is derived from an EMBL/GenBank/DDBJ whole genome shotgun (WGS) entry which is preliminary data.</text>
</comment>
<dbReference type="Proteomes" id="UP000218231">
    <property type="component" value="Unassembled WGS sequence"/>
</dbReference>
<feature type="transmembrane region" description="Helical" evidence="1">
    <location>
        <begin position="129"/>
        <end position="154"/>
    </location>
</feature>
<name>A0A2A2LA93_9BILA</name>
<keyword evidence="3" id="KW-1185">Reference proteome</keyword>
<organism evidence="2 3">
    <name type="scientific">Diploscapter pachys</name>
    <dbReference type="NCBI Taxonomy" id="2018661"/>
    <lineage>
        <taxon>Eukaryota</taxon>
        <taxon>Metazoa</taxon>
        <taxon>Ecdysozoa</taxon>
        <taxon>Nematoda</taxon>
        <taxon>Chromadorea</taxon>
        <taxon>Rhabditida</taxon>
        <taxon>Rhabditina</taxon>
        <taxon>Rhabditomorpha</taxon>
        <taxon>Rhabditoidea</taxon>
        <taxon>Rhabditidae</taxon>
        <taxon>Diploscapter</taxon>
    </lineage>
</organism>
<keyword evidence="1" id="KW-1133">Transmembrane helix</keyword>
<feature type="transmembrane region" description="Helical" evidence="1">
    <location>
        <begin position="62"/>
        <end position="83"/>
    </location>
</feature>
<accession>A0A2A2LA93</accession>
<feature type="transmembrane region" description="Helical" evidence="1">
    <location>
        <begin position="33"/>
        <end position="50"/>
    </location>
</feature>
<feature type="transmembrane region" description="Helical" evidence="1">
    <location>
        <begin position="90"/>
        <end position="109"/>
    </location>
</feature>
<dbReference type="AlphaFoldDB" id="A0A2A2LA93"/>
<keyword evidence="1" id="KW-0472">Membrane</keyword>
<proteinExistence type="predicted"/>
<protein>
    <submittedName>
        <fullName evidence="2">Uncharacterized protein</fullName>
    </submittedName>
</protein>
<dbReference type="EMBL" id="LIAE01006996">
    <property type="protein sequence ID" value="PAV83109.1"/>
    <property type="molecule type" value="Genomic_DNA"/>
</dbReference>
<keyword evidence="1" id="KW-0812">Transmembrane</keyword>
<evidence type="ECO:0000313" key="2">
    <source>
        <dbReference type="EMBL" id="PAV83109.1"/>
    </source>
</evidence>
<evidence type="ECO:0000256" key="1">
    <source>
        <dbReference type="SAM" id="Phobius"/>
    </source>
</evidence>
<sequence length="225" mass="25312">MPILRASTPWVSAGRLARKESGIVAPSFEAKKWCNVLLLAYAALLTQFLHSASTSLLTALEYRIALGVSILSLSFLILAAIGIRSDRSFALVPLFTLQTTALFFFGLTWGHTTFVLVKEQENSWPTARLLLVILYELLLLGLHLFCMRLVYVVIKTFYKFEKMPTAKTPDRRCSIPQFLSELDEESNEDKIVFEKMPSAPKKMSKKTTSFANPVALEQMNSKLDV</sequence>
<evidence type="ECO:0000313" key="3">
    <source>
        <dbReference type="Proteomes" id="UP000218231"/>
    </source>
</evidence>
<reference evidence="2 3" key="1">
    <citation type="journal article" date="2017" name="Curr. Biol.">
        <title>Genome architecture and evolution of a unichromosomal asexual nematode.</title>
        <authorList>
            <person name="Fradin H."/>
            <person name="Zegar C."/>
            <person name="Gutwein M."/>
            <person name="Lucas J."/>
            <person name="Kovtun M."/>
            <person name="Corcoran D."/>
            <person name="Baugh L.R."/>
            <person name="Kiontke K."/>
            <person name="Gunsalus K."/>
            <person name="Fitch D.H."/>
            <person name="Piano F."/>
        </authorList>
    </citation>
    <scope>NUCLEOTIDE SEQUENCE [LARGE SCALE GENOMIC DNA]</scope>
    <source>
        <strain evidence="2">PF1309</strain>
    </source>
</reference>
<gene>
    <name evidence="2" type="ORF">WR25_07758</name>
</gene>